<dbReference type="RefSeq" id="WP_011526455.1">
    <property type="nucleotide sequence ID" value="NC_008011.1"/>
</dbReference>
<evidence type="ECO:0000313" key="1">
    <source>
        <dbReference type="EMBL" id="CAJ54426.1"/>
    </source>
</evidence>
<keyword evidence="2" id="KW-1185">Reference proteome</keyword>
<dbReference type="KEGG" id="lip:LI0370"/>
<dbReference type="EMBL" id="AM180252">
    <property type="protein sequence ID" value="CAJ54426.1"/>
    <property type="molecule type" value="Genomic_DNA"/>
</dbReference>
<accession>Q1MRF0</accession>
<dbReference type="PROSITE" id="PS51257">
    <property type="entry name" value="PROKAR_LIPOPROTEIN"/>
    <property type="match status" value="1"/>
</dbReference>
<organism evidence="1 2">
    <name type="scientific">Lawsonia intracellularis (strain PHE/MN1-00)</name>
    <dbReference type="NCBI Taxonomy" id="363253"/>
    <lineage>
        <taxon>Bacteria</taxon>
        <taxon>Pseudomonadati</taxon>
        <taxon>Thermodesulfobacteriota</taxon>
        <taxon>Desulfovibrionia</taxon>
        <taxon>Desulfovibrionales</taxon>
        <taxon>Desulfovibrionaceae</taxon>
        <taxon>Lawsonia</taxon>
    </lineage>
</organism>
<dbReference type="OrthoDB" id="5449205at2"/>
<protein>
    <recommendedName>
        <fullName evidence="3">Lipoprotein</fullName>
    </recommendedName>
</protein>
<name>Q1MRF0_LAWIP</name>
<sequence length="289" mass="32577">MSRNIFIVLCLGLTIIITGCGIQSVSNSWKRTKKFYGSYINKPACINYSDTDKLDEKDVILASRMMGIDTQLEALQRYLQNSDKPPSDESIIALLNTFPWLSGVVLIEPNGELIAQEPENLLEKSDLAKIIEAKPRGKMLRDIRAAVQETSIGPKVFFSVPVYVDSDMKALFVVYFDIEKLSLYSPYSKALVIFSPEAVLWSGQFSFEDTPLAKENWESLLKNSVSGRVSNQNGEFFWLSHFIGNQEIVFATPVSGKFFEETNQCFLVDLQENTEIEAQNTLLENSENP</sequence>
<dbReference type="HOGENOM" id="CLU_076295_0_0_7"/>
<dbReference type="Proteomes" id="UP000002430">
    <property type="component" value="Chromosome"/>
</dbReference>
<dbReference type="STRING" id="363253.LI0370"/>
<gene>
    <name evidence="1" type="ordered locus">LI0370</name>
</gene>
<proteinExistence type="predicted"/>
<reference evidence="1 2" key="1">
    <citation type="submission" date="2005-11" db="EMBL/GenBank/DDBJ databases">
        <title>The complete genome sequence of Lawsonia intracellularis: the causative agent of proliferative enteropathy.</title>
        <authorList>
            <person name="Kaur K."/>
            <person name="Zhang Q."/>
            <person name="Beckler D."/>
            <person name="Munir S."/>
            <person name="Li L."/>
            <person name="Kinsley K."/>
            <person name="Herron L."/>
            <person name="Peterson A."/>
            <person name="May B."/>
            <person name="Singh S."/>
            <person name="Gebhart C."/>
            <person name="Kapur V."/>
        </authorList>
    </citation>
    <scope>NUCLEOTIDE SEQUENCE [LARGE SCALE GENOMIC DNA]</scope>
    <source>
        <strain evidence="1 2">PHE/MN1-00</strain>
    </source>
</reference>
<evidence type="ECO:0000313" key="2">
    <source>
        <dbReference type="Proteomes" id="UP000002430"/>
    </source>
</evidence>
<evidence type="ECO:0008006" key="3">
    <source>
        <dbReference type="Google" id="ProtNLM"/>
    </source>
</evidence>
<dbReference type="eggNOG" id="ENOG50341XC">
    <property type="taxonomic scope" value="Bacteria"/>
</dbReference>
<dbReference type="AlphaFoldDB" id="Q1MRF0"/>